<comment type="caution">
    <text evidence="2">The sequence shown here is derived from an EMBL/GenBank/DDBJ whole genome shotgun (WGS) entry which is preliminary data.</text>
</comment>
<keyword evidence="3" id="KW-1185">Reference proteome</keyword>
<accession>A0AA38PC06</accession>
<evidence type="ECO:0000256" key="1">
    <source>
        <dbReference type="SAM" id="MobiDB-lite"/>
    </source>
</evidence>
<organism evidence="2 3">
    <name type="scientific">Lentinula raphanica</name>
    <dbReference type="NCBI Taxonomy" id="153919"/>
    <lineage>
        <taxon>Eukaryota</taxon>
        <taxon>Fungi</taxon>
        <taxon>Dikarya</taxon>
        <taxon>Basidiomycota</taxon>
        <taxon>Agaricomycotina</taxon>
        <taxon>Agaricomycetes</taxon>
        <taxon>Agaricomycetidae</taxon>
        <taxon>Agaricales</taxon>
        <taxon>Marasmiineae</taxon>
        <taxon>Omphalotaceae</taxon>
        <taxon>Lentinula</taxon>
    </lineage>
</organism>
<dbReference type="AlphaFoldDB" id="A0AA38PC06"/>
<dbReference type="Proteomes" id="UP001163846">
    <property type="component" value="Unassembled WGS sequence"/>
</dbReference>
<protein>
    <submittedName>
        <fullName evidence="2">Uncharacterized protein</fullName>
    </submittedName>
</protein>
<dbReference type="EMBL" id="MU806093">
    <property type="protein sequence ID" value="KAJ3840123.1"/>
    <property type="molecule type" value="Genomic_DNA"/>
</dbReference>
<feature type="region of interest" description="Disordered" evidence="1">
    <location>
        <begin position="94"/>
        <end position="117"/>
    </location>
</feature>
<name>A0AA38PC06_9AGAR</name>
<reference evidence="2" key="1">
    <citation type="submission" date="2022-08" db="EMBL/GenBank/DDBJ databases">
        <authorList>
            <consortium name="DOE Joint Genome Institute"/>
            <person name="Min B."/>
            <person name="Riley R."/>
            <person name="Sierra-Patev S."/>
            <person name="Naranjo-Ortiz M."/>
            <person name="Looney B."/>
            <person name="Konkel Z."/>
            <person name="Slot J.C."/>
            <person name="Sakamoto Y."/>
            <person name="Steenwyk J.L."/>
            <person name="Rokas A."/>
            <person name="Carro J."/>
            <person name="Camarero S."/>
            <person name="Ferreira P."/>
            <person name="Molpeceres G."/>
            <person name="Ruiz-Duenas F.J."/>
            <person name="Serrano A."/>
            <person name="Henrissat B."/>
            <person name="Drula E."/>
            <person name="Hughes K.W."/>
            <person name="Mata J.L."/>
            <person name="Ishikawa N.K."/>
            <person name="Vargas-Isla R."/>
            <person name="Ushijima S."/>
            <person name="Smith C.A."/>
            <person name="Ahrendt S."/>
            <person name="Andreopoulos W."/>
            <person name="He G."/>
            <person name="Labutti K."/>
            <person name="Lipzen A."/>
            <person name="Ng V."/>
            <person name="Sandor L."/>
            <person name="Barry K."/>
            <person name="Martinez A.T."/>
            <person name="Xiao Y."/>
            <person name="Gibbons J.G."/>
            <person name="Terashima K."/>
            <person name="Hibbett D.S."/>
            <person name="Grigoriev I.V."/>
        </authorList>
    </citation>
    <scope>NUCLEOTIDE SEQUENCE</scope>
    <source>
        <strain evidence="2">TFB9207</strain>
    </source>
</reference>
<gene>
    <name evidence="2" type="ORF">F5878DRAFT_83985</name>
</gene>
<evidence type="ECO:0000313" key="3">
    <source>
        <dbReference type="Proteomes" id="UP001163846"/>
    </source>
</evidence>
<proteinExistence type="predicted"/>
<evidence type="ECO:0000313" key="2">
    <source>
        <dbReference type="EMBL" id="KAJ3840123.1"/>
    </source>
</evidence>
<sequence length="576" mass="65327">MQPEYFNLLGAEGYEDLARDSSNDKEATDKTSSRVTPIPLQYRLPSANVSFRFDRLVHHLEEFIHHQRPSRTLNHPTSVLLSPGNYESTITNCETRAPLSSSPPPDGMSDSDGEKDWDIPDAVELTKEQRLLKHWIKKYLGDGGLAIFGYKLSYVRCQRQYEQTIVKRIRTDIEDQNIDSSILRGAFSSTLPGGIYLQAQSLLPQNTTLASYLLTIPGFLYPKAPRAIFSLHESVHDISLASSHTDLVLPIHSVIEDTASIARILREPSLADEYPPQIWIKCKHGLYQNDVGLVIDDDFNEINDREERLVLFPPRLDLSRLFDLSDGRITLKRKRALKKRPDILPWTAGELIATRYCVPAQLDCARHCKSSLSCDHSEPTQKRYICLEQYWQNGLVLVRVKLRDMSTALEMPAHVRHYFLASNHPEVHRSLLSIPPPSSWEFQIGEAVRFTDFDGTWCTKLEGDYSFELPAGTEGIIHYVGSSYCEINIPLQGSNFMVNSLHILPKTHLEKIFTLGDTVLLLSGAHQRLSLKFRNRDPEMVVEAEKINRNGVVIQVGPAKVELLLDQDHKVNSPSQ</sequence>